<accession>A0ABW1AYF8</accession>
<sequence length="129" mass="14713">MKWNVQWSDWNSVFERNVATSNEAFTLLDEVRDTAKIPAIVEFFNHEGVSLGIGIGREKTVLTFQKSNDPPYFISIGESNSSGTTTFCYGTEESEYLERNLVDLDSGFRAVQEFLLSGEMPRTLQWEML</sequence>
<gene>
    <name evidence="1" type="ORF">ACFPTN_23550</name>
</gene>
<dbReference type="Proteomes" id="UP001595974">
    <property type="component" value="Unassembled WGS sequence"/>
</dbReference>
<comment type="caution">
    <text evidence="1">The sequence shown here is derived from an EMBL/GenBank/DDBJ whole genome shotgun (WGS) entry which is preliminary data.</text>
</comment>
<proteinExistence type="predicted"/>
<dbReference type="InterPro" id="IPR025680">
    <property type="entry name" value="DddI"/>
</dbReference>
<protein>
    <submittedName>
        <fullName evidence="1">Imm1 family immunity protein</fullName>
    </submittedName>
</protein>
<evidence type="ECO:0000313" key="1">
    <source>
        <dbReference type="EMBL" id="MFC5772367.1"/>
    </source>
</evidence>
<organism evidence="1 2">
    <name type="scientific">Thauera sinica</name>
    <dbReference type="NCBI Taxonomy" id="2665146"/>
    <lineage>
        <taxon>Bacteria</taxon>
        <taxon>Pseudomonadati</taxon>
        <taxon>Pseudomonadota</taxon>
        <taxon>Betaproteobacteria</taxon>
        <taxon>Rhodocyclales</taxon>
        <taxon>Zoogloeaceae</taxon>
        <taxon>Thauera</taxon>
    </lineage>
</organism>
<reference evidence="2" key="1">
    <citation type="journal article" date="2019" name="Int. J. Syst. Evol. Microbiol.">
        <title>The Global Catalogue of Microorganisms (GCM) 10K type strain sequencing project: providing services to taxonomists for standard genome sequencing and annotation.</title>
        <authorList>
            <consortium name="The Broad Institute Genomics Platform"/>
            <consortium name="The Broad Institute Genome Sequencing Center for Infectious Disease"/>
            <person name="Wu L."/>
            <person name="Ma J."/>
        </authorList>
    </citation>
    <scope>NUCLEOTIDE SEQUENCE [LARGE SCALE GENOMIC DNA]</scope>
    <source>
        <strain evidence="2">SHR3</strain>
    </source>
</reference>
<dbReference type="EMBL" id="JBHSOG010000118">
    <property type="protein sequence ID" value="MFC5772367.1"/>
    <property type="molecule type" value="Genomic_DNA"/>
</dbReference>
<name>A0ABW1AYF8_9RHOO</name>
<dbReference type="Pfam" id="PF14430">
    <property type="entry name" value="Imm1"/>
    <property type="match status" value="1"/>
</dbReference>
<dbReference type="RefSeq" id="WP_157748478.1">
    <property type="nucleotide sequence ID" value="NZ_JBHSOG010000118.1"/>
</dbReference>
<evidence type="ECO:0000313" key="2">
    <source>
        <dbReference type="Proteomes" id="UP001595974"/>
    </source>
</evidence>
<keyword evidence="2" id="KW-1185">Reference proteome</keyword>